<dbReference type="RefSeq" id="WP_015830423.1">
    <property type="nucleotide sequence ID" value="NC_012969.1"/>
</dbReference>
<dbReference type="STRING" id="582744.Msip34_1790"/>
<dbReference type="Gene3D" id="1.10.150.690">
    <property type="entry name" value="DUF2063"/>
    <property type="match status" value="1"/>
</dbReference>
<proteinExistence type="predicted"/>
<feature type="domain" description="NGO1945-like C-terminal" evidence="2">
    <location>
        <begin position="147"/>
        <end position="241"/>
    </location>
</feature>
<dbReference type="eggNOG" id="COG3219">
    <property type="taxonomic scope" value="Bacteria"/>
</dbReference>
<dbReference type="OrthoDB" id="4146344at2"/>
<reference evidence="3 4" key="2">
    <citation type="journal article" date="2011" name="J. Bacteriol.">
        <title>Genomes of three methylotrophs from a single niche uncover genetic and metabolic divergence of Methylophilaceae.</title>
        <authorList>
            <person name="Lapidus A."/>
            <person name="Clum A."/>
            <person name="Labutti K."/>
            <person name="Kaluzhnaya M.G."/>
            <person name="Lim S."/>
            <person name="Beck D.A."/>
            <person name="Glavina Del Rio T."/>
            <person name="Nolan M."/>
            <person name="Mavromatis K."/>
            <person name="Huntemann M."/>
            <person name="Lucas S."/>
            <person name="Lidstrom M.E."/>
            <person name="Ivanova N."/>
            <person name="Chistoserdova L."/>
        </authorList>
    </citation>
    <scope>NUCLEOTIDE SEQUENCE [LARGE SCALE GENOMIC DNA]</scope>
    <source>
        <strain evidence="3 4">SIP3-4</strain>
    </source>
</reference>
<dbReference type="Pfam" id="PF22106">
    <property type="entry name" value="NGO1945_C"/>
    <property type="match status" value="1"/>
</dbReference>
<protein>
    <submittedName>
        <fullName evidence="3">Uncharacterized protein</fullName>
    </submittedName>
</protein>
<dbReference type="KEGG" id="mei:Msip34_1790"/>
<evidence type="ECO:0000259" key="1">
    <source>
        <dbReference type="Pfam" id="PF09836"/>
    </source>
</evidence>
<evidence type="ECO:0000259" key="2">
    <source>
        <dbReference type="Pfam" id="PF22106"/>
    </source>
</evidence>
<reference evidence="4" key="1">
    <citation type="submission" date="2009-07" db="EMBL/GenBank/DDBJ databases">
        <title>Complete sequence of chromosome of Methylovorus sp. SIP3-4.</title>
        <authorList>
            <person name="Lucas S."/>
            <person name="Copeland A."/>
            <person name="Lapidus A."/>
            <person name="Glavina del Rio T."/>
            <person name="Tice H."/>
            <person name="Bruce D."/>
            <person name="Goodwin L."/>
            <person name="Pitluck S."/>
            <person name="Clum A."/>
            <person name="Larimer F."/>
            <person name="Land M."/>
            <person name="Hauser L."/>
            <person name="Kyrpides N."/>
            <person name="Mikhailova N."/>
            <person name="Kayluzhnaya M."/>
            <person name="Chistoserdova L."/>
        </authorList>
    </citation>
    <scope>NUCLEOTIDE SEQUENCE [LARGE SCALE GENOMIC DNA]</scope>
    <source>
        <strain evidence="4">SIP3-4</strain>
    </source>
</reference>
<dbReference type="HOGENOM" id="CLU_096334_1_0_4"/>
<dbReference type="InterPro" id="IPR044922">
    <property type="entry name" value="DUF2063_N_sf"/>
</dbReference>
<dbReference type="Proteomes" id="UP000002743">
    <property type="component" value="Chromosome"/>
</dbReference>
<dbReference type="Pfam" id="PF09836">
    <property type="entry name" value="DUF2063"/>
    <property type="match status" value="1"/>
</dbReference>
<organism evidence="3 4">
    <name type="scientific">Methylovorus glucosotrophus (strain SIP3-4)</name>
    <dbReference type="NCBI Taxonomy" id="582744"/>
    <lineage>
        <taxon>Bacteria</taxon>
        <taxon>Pseudomonadati</taxon>
        <taxon>Pseudomonadota</taxon>
        <taxon>Betaproteobacteria</taxon>
        <taxon>Nitrosomonadales</taxon>
        <taxon>Methylophilaceae</taxon>
        <taxon>Methylovorus</taxon>
    </lineage>
</organism>
<dbReference type="InterPro" id="IPR054098">
    <property type="entry name" value="NGO1945-like_C"/>
</dbReference>
<gene>
    <name evidence="3" type="ordered locus">Msip34_1790</name>
</gene>
<accession>C6X6P2</accession>
<evidence type="ECO:0000313" key="4">
    <source>
        <dbReference type="Proteomes" id="UP000002743"/>
    </source>
</evidence>
<dbReference type="EMBL" id="CP001674">
    <property type="protein sequence ID" value="ACT51035.1"/>
    <property type="molecule type" value="Genomic_DNA"/>
</dbReference>
<dbReference type="AlphaFoldDB" id="C6X6P2"/>
<keyword evidence="4" id="KW-1185">Reference proteome</keyword>
<dbReference type="InterPro" id="IPR018640">
    <property type="entry name" value="DUF2063"/>
</dbReference>
<feature type="domain" description="Putative DNA-binding" evidence="1">
    <location>
        <begin position="13"/>
        <end position="99"/>
    </location>
</feature>
<sequence>MSDTESSLPLFQQYQLAFTAHIRHPRQHARPAGVQAKRMRVYNEIVFNNLQSAVGACYPVLQRVLGKRAWQALLRRFFAEHQASSPFFRDIPQAFLEFLPQVATLPPYAVSLAHYEWIELAIASADTVTPSLTAEGDLMEGIPIVAPALAVLAYDYPVQQISVRYKPRQALPEPVHLLVFRNQLDEVKFVEMNAMTARLLALLQPGELTGSAALQQLGLEMGHADTDSLMRFGGELLEELRQQDIVWGIAVSDEAGIRPGAS</sequence>
<evidence type="ECO:0000313" key="3">
    <source>
        <dbReference type="EMBL" id="ACT51035.1"/>
    </source>
</evidence>
<dbReference type="Gene3D" id="3.90.930.50">
    <property type="match status" value="1"/>
</dbReference>
<name>C6X6P2_METGS</name>